<name>A0AB37UNC4_9CYAN</name>
<keyword evidence="2" id="KW-1185">Reference proteome</keyword>
<gene>
    <name evidence="1" type="ORF">DSM107010_17840</name>
</gene>
<evidence type="ECO:0000313" key="2">
    <source>
        <dbReference type="Proteomes" id="UP000282574"/>
    </source>
</evidence>
<dbReference type="EMBL" id="RSCK01000010">
    <property type="protein sequence ID" value="RUT12939.1"/>
    <property type="molecule type" value="Genomic_DNA"/>
</dbReference>
<dbReference type="AlphaFoldDB" id="A0AB37UNC4"/>
<reference evidence="1 2" key="1">
    <citation type="journal article" date="2019" name="Genome Biol. Evol.">
        <title>Day and night: Metabolic profiles and evolutionary relationships of six axenic non-marine cyanobacteria.</title>
        <authorList>
            <person name="Will S.E."/>
            <person name="Henke P."/>
            <person name="Boedeker C."/>
            <person name="Huang S."/>
            <person name="Brinkmann H."/>
            <person name="Rohde M."/>
            <person name="Jarek M."/>
            <person name="Friedl T."/>
            <person name="Seufert S."/>
            <person name="Schumacher M."/>
            <person name="Overmann J."/>
            <person name="Neumann-Schaal M."/>
            <person name="Petersen J."/>
        </authorList>
    </citation>
    <scope>NUCLEOTIDE SEQUENCE [LARGE SCALE GENOMIC DNA]</scope>
    <source>
        <strain evidence="1 2">SAG 39.79</strain>
    </source>
</reference>
<protein>
    <submittedName>
        <fullName evidence="1">Uncharacterized protein</fullName>
    </submittedName>
</protein>
<comment type="caution">
    <text evidence="1">The sequence shown here is derived from an EMBL/GenBank/DDBJ whole genome shotgun (WGS) entry which is preliminary data.</text>
</comment>
<proteinExistence type="predicted"/>
<organism evidence="1 2">
    <name type="scientific">Chroococcidiopsis cubana SAG 39.79</name>
    <dbReference type="NCBI Taxonomy" id="388085"/>
    <lineage>
        <taxon>Bacteria</taxon>
        <taxon>Bacillati</taxon>
        <taxon>Cyanobacteriota</taxon>
        <taxon>Cyanophyceae</taxon>
        <taxon>Chroococcidiopsidales</taxon>
        <taxon>Chroococcidiopsidaceae</taxon>
        <taxon>Chroococcidiopsis</taxon>
    </lineage>
</organism>
<sequence length="117" mass="13922">MLIEVILLFMLTQFLLETVTNCLIKLVLTSRAKIYYMNHPLPIDKYFQSLNEDELSDIFFNYALQAYIQAFGVKGVVEELVLYCETMFKDPLPEETIEQQKSWERDYKKLKKLKLEN</sequence>
<accession>A0AB37UNC4</accession>
<evidence type="ECO:0000313" key="1">
    <source>
        <dbReference type="EMBL" id="RUT12939.1"/>
    </source>
</evidence>
<dbReference type="Proteomes" id="UP000282574">
    <property type="component" value="Unassembled WGS sequence"/>
</dbReference>